<dbReference type="GeneID" id="81424809"/>
<dbReference type="GO" id="GO:0072330">
    <property type="term" value="P:monocarboxylic acid biosynthetic process"/>
    <property type="evidence" value="ECO:0007669"/>
    <property type="project" value="UniProtKB-ARBA"/>
</dbReference>
<accession>A0A9W9I747</accession>
<dbReference type="GO" id="GO:0017000">
    <property type="term" value="P:antibiotic biosynthetic process"/>
    <property type="evidence" value="ECO:0007669"/>
    <property type="project" value="UniProtKB-ARBA"/>
</dbReference>
<evidence type="ECO:0000259" key="1">
    <source>
        <dbReference type="Pfam" id="PF00561"/>
    </source>
</evidence>
<sequence length="331" mass="37047">MNATPGLFLPRLLRGYCPNLTRHVSTASARESQTMRLPDGRTLGFAEHGRANDHPLIFMHGYPASRLETLGVDDTARRHKLRIITPDRNGYGLTTFDPTRRILDWPADVQALARHLGLTSFAVLGASGGSPYALACACRLPPEMLSAVGIMGGAGPWEAGAQHMSWPYRLSAFTAQHWPSAYGGVLRLLLWMLRRALSTPSGIQRIDKALNRHIGDLGSTQSAAELRDTIALQLFEAFRQGTPPAVHDARLLTSSWGIKFEDITYERVRIWHGTKDANAPVQMMRYMAERLPHCDLKEFPEATHFTLHRYFEQILSELVPQQPHLERTVKV</sequence>
<comment type="caution">
    <text evidence="2">The sequence shown here is derived from an EMBL/GenBank/DDBJ whole genome shotgun (WGS) entry which is preliminary data.</text>
</comment>
<dbReference type="AlphaFoldDB" id="A0A9W9I747"/>
<keyword evidence="3" id="KW-1185">Reference proteome</keyword>
<protein>
    <recommendedName>
        <fullName evidence="1">AB hydrolase-1 domain-containing protein</fullName>
    </recommendedName>
</protein>
<gene>
    <name evidence="2" type="ORF">N7482_003508</name>
</gene>
<evidence type="ECO:0000313" key="2">
    <source>
        <dbReference type="EMBL" id="KAJ5167914.1"/>
    </source>
</evidence>
<dbReference type="PANTHER" id="PTHR45763:SF46">
    <property type="entry name" value="AB HYDROLASE-1 DOMAIN-CONTAINING PROTEIN"/>
    <property type="match status" value="1"/>
</dbReference>
<dbReference type="RefSeq" id="XP_056544375.1">
    <property type="nucleotide sequence ID" value="XM_056685633.1"/>
</dbReference>
<dbReference type="Pfam" id="PF00561">
    <property type="entry name" value="Abhydrolase_1"/>
    <property type="match status" value="1"/>
</dbReference>
<proteinExistence type="predicted"/>
<dbReference type="Gene3D" id="3.40.50.1820">
    <property type="entry name" value="alpha/beta hydrolase"/>
    <property type="match status" value="1"/>
</dbReference>
<organism evidence="2 3">
    <name type="scientific">Penicillium canariense</name>
    <dbReference type="NCBI Taxonomy" id="189055"/>
    <lineage>
        <taxon>Eukaryota</taxon>
        <taxon>Fungi</taxon>
        <taxon>Dikarya</taxon>
        <taxon>Ascomycota</taxon>
        <taxon>Pezizomycotina</taxon>
        <taxon>Eurotiomycetes</taxon>
        <taxon>Eurotiomycetidae</taxon>
        <taxon>Eurotiales</taxon>
        <taxon>Aspergillaceae</taxon>
        <taxon>Penicillium</taxon>
    </lineage>
</organism>
<dbReference type="EMBL" id="JAPQKN010000002">
    <property type="protein sequence ID" value="KAJ5167914.1"/>
    <property type="molecule type" value="Genomic_DNA"/>
</dbReference>
<feature type="domain" description="AB hydrolase-1" evidence="1">
    <location>
        <begin position="55"/>
        <end position="307"/>
    </location>
</feature>
<reference evidence="2" key="1">
    <citation type="submission" date="2022-11" db="EMBL/GenBank/DDBJ databases">
        <authorList>
            <person name="Petersen C."/>
        </authorList>
    </citation>
    <scope>NUCLEOTIDE SEQUENCE</scope>
    <source>
        <strain evidence="2">IBT 26290</strain>
    </source>
</reference>
<dbReference type="InterPro" id="IPR029058">
    <property type="entry name" value="AB_hydrolase_fold"/>
</dbReference>
<dbReference type="PANTHER" id="PTHR45763">
    <property type="entry name" value="HYDROLASE, ALPHA/BETA FOLD FAMILY PROTEIN, EXPRESSED-RELATED"/>
    <property type="match status" value="1"/>
</dbReference>
<dbReference type="Proteomes" id="UP001149163">
    <property type="component" value="Unassembled WGS sequence"/>
</dbReference>
<evidence type="ECO:0000313" key="3">
    <source>
        <dbReference type="Proteomes" id="UP001149163"/>
    </source>
</evidence>
<name>A0A9W9I747_9EURO</name>
<dbReference type="OrthoDB" id="294702at2759"/>
<reference evidence="2" key="2">
    <citation type="journal article" date="2023" name="IMA Fungus">
        <title>Comparative genomic study of the Penicillium genus elucidates a diverse pangenome and 15 lateral gene transfer events.</title>
        <authorList>
            <person name="Petersen C."/>
            <person name="Sorensen T."/>
            <person name="Nielsen M.R."/>
            <person name="Sondergaard T.E."/>
            <person name="Sorensen J.L."/>
            <person name="Fitzpatrick D.A."/>
            <person name="Frisvad J.C."/>
            <person name="Nielsen K.L."/>
        </authorList>
    </citation>
    <scope>NUCLEOTIDE SEQUENCE</scope>
    <source>
        <strain evidence="2">IBT 26290</strain>
    </source>
</reference>
<dbReference type="SUPFAM" id="SSF53474">
    <property type="entry name" value="alpha/beta-Hydrolases"/>
    <property type="match status" value="1"/>
</dbReference>
<dbReference type="InterPro" id="IPR000073">
    <property type="entry name" value="AB_hydrolase_1"/>
</dbReference>